<dbReference type="InterPro" id="IPR036576">
    <property type="entry name" value="WRKY_dom_sf"/>
</dbReference>
<keyword evidence="3" id="KW-0805">Transcription regulation</keyword>
<dbReference type="Gene3D" id="2.20.25.80">
    <property type="entry name" value="WRKY domain"/>
    <property type="match status" value="2"/>
</dbReference>
<keyword evidence="9" id="KW-1185">Reference proteome</keyword>
<feature type="domain" description="WRKY" evidence="8">
    <location>
        <begin position="364"/>
        <end position="429"/>
    </location>
</feature>
<evidence type="ECO:0000256" key="6">
    <source>
        <dbReference type="ARBA" id="ARBA00023242"/>
    </source>
</evidence>
<evidence type="ECO:0000313" key="10">
    <source>
        <dbReference type="RefSeq" id="XP_022135102.1"/>
    </source>
</evidence>
<gene>
    <name evidence="10" type="primary">LOC111007163</name>
</gene>
<dbReference type="SMR" id="A0A6J1C1P9"/>
<dbReference type="GeneID" id="111007163"/>
<dbReference type="AlphaFoldDB" id="A0A6J1C1P9"/>
<evidence type="ECO:0000256" key="7">
    <source>
        <dbReference type="SAM" id="MobiDB-lite"/>
    </source>
</evidence>
<evidence type="ECO:0000259" key="8">
    <source>
        <dbReference type="PROSITE" id="PS50811"/>
    </source>
</evidence>
<dbReference type="PANTHER" id="PTHR31221:SF150">
    <property type="entry name" value="WRKY TRANSCRIPTION FACTOR 32-RELATED"/>
    <property type="match status" value="1"/>
</dbReference>
<dbReference type="InterPro" id="IPR003657">
    <property type="entry name" value="WRKY_dom"/>
</dbReference>
<comment type="subcellular location">
    <subcellularLocation>
        <location evidence="1">Nucleus</location>
    </subcellularLocation>
</comment>
<feature type="compositionally biased region" description="Basic and acidic residues" evidence="7">
    <location>
        <begin position="320"/>
        <end position="336"/>
    </location>
</feature>
<dbReference type="SUPFAM" id="SSF118290">
    <property type="entry name" value="WRKY DNA-binding domain"/>
    <property type="match status" value="2"/>
</dbReference>
<dbReference type="KEGG" id="mcha:111007163"/>
<keyword evidence="4" id="KW-0238">DNA-binding</keyword>
<feature type="compositionally biased region" description="Low complexity" evidence="7">
    <location>
        <begin position="141"/>
        <end position="157"/>
    </location>
</feature>
<feature type="compositionally biased region" description="Acidic residues" evidence="7">
    <location>
        <begin position="21"/>
        <end position="42"/>
    </location>
</feature>
<reference evidence="10" key="1">
    <citation type="submission" date="2025-08" db="UniProtKB">
        <authorList>
            <consortium name="RefSeq"/>
        </authorList>
    </citation>
    <scope>IDENTIFICATION</scope>
    <source>
        <strain evidence="10">OHB3-1</strain>
    </source>
</reference>
<dbReference type="InterPro" id="IPR044810">
    <property type="entry name" value="WRKY_plant"/>
</dbReference>
<feature type="region of interest" description="Disordered" evidence="7">
    <location>
        <begin position="1"/>
        <end position="93"/>
    </location>
</feature>
<dbReference type="Pfam" id="PF03106">
    <property type="entry name" value="WRKY"/>
    <property type="match status" value="2"/>
</dbReference>
<name>A0A6J1C1P9_MOMCH</name>
<evidence type="ECO:0000256" key="2">
    <source>
        <dbReference type="ARBA" id="ARBA00022737"/>
    </source>
</evidence>
<accession>A0A6J1C1P9</accession>
<evidence type="ECO:0000256" key="4">
    <source>
        <dbReference type="ARBA" id="ARBA00023125"/>
    </source>
</evidence>
<feature type="region of interest" description="Disordered" evidence="7">
    <location>
        <begin position="121"/>
        <end position="200"/>
    </location>
</feature>
<keyword evidence="6" id="KW-0539">Nucleus</keyword>
<dbReference type="FunFam" id="2.20.25.80:FF:000006">
    <property type="entry name" value="WRKY transcription factor"/>
    <property type="match status" value="1"/>
</dbReference>
<dbReference type="OrthoDB" id="764896at2759"/>
<sequence>MAEREGCETDQLGSSKATGGQEDDEEEEMEDSEDESEVELEDGEGRVSESQSAELRAVSSVNGTAASGSRPETLAAPSAIQSSENGRSDGFLVNSATQSLQGAELKPVLSSCNEPLAVEAVQTDQVQEQGATCKGPGSDQSPTSVTQSISSSASPSLSEHKLSPKKVHKECQPEPSQKNSSDRRTVSPVVNVRTPASDGYNWRKYGQKQVKSPKGSRSYYKCTYSECCAKKIECCDHSGHVTEIVYKSQHSHDPPRKINNPKESKLVPYVEPVVKKIIAEHSRRIISDSDPPTPSKEPLRETAIVLERKRQYSNDSDGNEEFKVKDENVNEPETKLKVKKSSAGYSGSPLKPGKKPKFVVHAAGDVGISGDGYRWRKYGQKMVKGNPHPRNYYRCTSAGCPVRKHIESAVENPNAVIITYKGIHDHDTPVPKKRHGPPSAPLVAAAAPASMNNMQPKKTDAVQSQISSTQWSVDAEGELTGEALDLGGEKAMESARTLLSIGFEIKPC</sequence>
<dbReference type="SMART" id="SM00774">
    <property type="entry name" value="WRKY"/>
    <property type="match status" value="2"/>
</dbReference>
<dbReference type="PANTHER" id="PTHR31221">
    <property type="entry name" value="WRKY TRANSCRIPTION FACTOR PROTEIN 1-RELATED"/>
    <property type="match status" value="1"/>
</dbReference>
<dbReference type="GO" id="GO:0003700">
    <property type="term" value="F:DNA-binding transcription factor activity"/>
    <property type="evidence" value="ECO:0007669"/>
    <property type="project" value="InterPro"/>
</dbReference>
<evidence type="ECO:0000256" key="5">
    <source>
        <dbReference type="ARBA" id="ARBA00023163"/>
    </source>
</evidence>
<dbReference type="GO" id="GO:0005634">
    <property type="term" value="C:nucleus"/>
    <property type="evidence" value="ECO:0007669"/>
    <property type="project" value="UniProtKB-SubCell"/>
</dbReference>
<keyword evidence="5" id="KW-0804">Transcription</keyword>
<feature type="region of interest" description="Disordered" evidence="7">
    <location>
        <begin position="309"/>
        <end position="350"/>
    </location>
</feature>
<dbReference type="GO" id="GO:0043565">
    <property type="term" value="F:sequence-specific DNA binding"/>
    <property type="evidence" value="ECO:0007669"/>
    <property type="project" value="InterPro"/>
</dbReference>
<evidence type="ECO:0000313" key="9">
    <source>
        <dbReference type="Proteomes" id="UP000504603"/>
    </source>
</evidence>
<dbReference type="PROSITE" id="PS50811">
    <property type="entry name" value="WRKY"/>
    <property type="match status" value="2"/>
</dbReference>
<keyword evidence="2" id="KW-0677">Repeat</keyword>
<dbReference type="RefSeq" id="XP_022135102.1">
    <property type="nucleotide sequence ID" value="XM_022279410.1"/>
</dbReference>
<dbReference type="Proteomes" id="UP000504603">
    <property type="component" value="Unplaced"/>
</dbReference>
<evidence type="ECO:0000256" key="3">
    <source>
        <dbReference type="ARBA" id="ARBA00023015"/>
    </source>
</evidence>
<evidence type="ECO:0000256" key="1">
    <source>
        <dbReference type="ARBA" id="ARBA00004123"/>
    </source>
</evidence>
<proteinExistence type="predicted"/>
<feature type="compositionally biased region" description="Polar residues" evidence="7">
    <location>
        <begin position="48"/>
        <end position="67"/>
    </location>
</feature>
<protein>
    <submittedName>
        <fullName evidence="10">Probable WRKY transcription factor 32</fullName>
    </submittedName>
</protein>
<organism evidence="9 10">
    <name type="scientific">Momordica charantia</name>
    <name type="common">Bitter gourd</name>
    <name type="synonym">Balsam pear</name>
    <dbReference type="NCBI Taxonomy" id="3673"/>
    <lineage>
        <taxon>Eukaryota</taxon>
        <taxon>Viridiplantae</taxon>
        <taxon>Streptophyta</taxon>
        <taxon>Embryophyta</taxon>
        <taxon>Tracheophyta</taxon>
        <taxon>Spermatophyta</taxon>
        <taxon>Magnoliopsida</taxon>
        <taxon>eudicotyledons</taxon>
        <taxon>Gunneridae</taxon>
        <taxon>Pentapetalae</taxon>
        <taxon>rosids</taxon>
        <taxon>fabids</taxon>
        <taxon>Cucurbitales</taxon>
        <taxon>Cucurbitaceae</taxon>
        <taxon>Momordiceae</taxon>
        <taxon>Momordica</taxon>
    </lineage>
</organism>
<feature type="domain" description="WRKY" evidence="8">
    <location>
        <begin position="197"/>
        <end position="255"/>
    </location>
</feature>